<sequence>MIFIKNKKKTANETSYSNSQKDHGFFRLLMLTKPHIKKVIIAAICVILVNIAELVKPYILKLVIDDFLIKRVKTYGFYSINLMAFLYLTVVVGSSVFSVMQANIINAAAQDIMKDLRKKVFKTIQLLPLWYLDKVSSGRLITRATNDVEALSEMYTDVIINLFKDVFFIIGIVYAMVSLNIELAMISFILLPIMAFIVVNLKNKIKNNFTKMKALIGRINGFMSENISGMKIIQIFIGEKEKYQEFKKLNDEYFVTTKYQVWINSFLKPASEIFKNISIAILVWYGMNKIGNHTLQIGVLYAFTTYIQQFFNPISDLADNYTTIQSALVSASRIFELLDTEESLEKLDNGEIVPSFQGTVEFKNVWFAYNDENWVLRDVSFKIERGETAAFVGETGAGKTTIISLISGFYNIQKGQILIDGKDITHIALKSLRRNVAVVLQDVFLFSGDIAENIKLNDNITDEVVKEAVKLSCASDFVNNMENGINEKVMERGSTFSAGQRQLISFARAIAHDPSILVLDEATANIDTFTEKLIQEAIENISQNRTTLVIAHRLSTIRNADKIIVMHDGKISEMGNHHSLMQKKGYYYDLIVNGES</sequence>
<dbReference type="PROSITE" id="PS50893">
    <property type="entry name" value="ABC_TRANSPORTER_2"/>
    <property type="match status" value="1"/>
</dbReference>
<evidence type="ECO:0000256" key="4">
    <source>
        <dbReference type="ARBA" id="ARBA00022741"/>
    </source>
</evidence>
<dbReference type="InterPro" id="IPR017871">
    <property type="entry name" value="ABC_transporter-like_CS"/>
</dbReference>
<evidence type="ECO:0000256" key="6">
    <source>
        <dbReference type="ARBA" id="ARBA00022989"/>
    </source>
</evidence>
<dbReference type="InterPro" id="IPR011527">
    <property type="entry name" value="ABC1_TM_dom"/>
</dbReference>
<evidence type="ECO:0000256" key="3">
    <source>
        <dbReference type="ARBA" id="ARBA00022692"/>
    </source>
</evidence>
<feature type="transmembrane region" description="Helical" evidence="8">
    <location>
        <begin position="39"/>
        <end position="60"/>
    </location>
</feature>
<dbReference type="Pfam" id="PF00664">
    <property type="entry name" value="ABC_membrane"/>
    <property type="match status" value="1"/>
</dbReference>
<dbReference type="OrthoDB" id="9762778at2"/>
<dbReference type="SUPFAM" id="SSF90123">
    <property type="entry name" value="ABC transporter transmembrane region"/>
    <property type="match status" value="1"/>
</dbReference>
<dbReference type="InterPro" id="IPR003439">
    <property type="entry name" value="ABC_transporter-like_ATP-bd"/>
</dbReference>
<dbReference type="GO" id="GO:0005886">
    <property type="term" value="C:plasma membrane"/>
    <property type="evidence" value="ECO:0007669"/>
    <property type="project" value="UniProtKB-SubCell"/>
</dbReference>
<evidence type="ECO:0000256" key="8">
    <source>
        <dbReference type="SAM" id="Phobius"/>
    </source>
</evidence>
<dbReference type="SMART" id="SM00382">
    <property type="entry name" value="AAA"/>
    <property type="match status" value="1"/>
</dbReference>
<dbReference type="InterPro" id="IPR036640">
    <property type="entry name" value="ABC1_TM_sf"/>
</dbReference>
<keyword evidence="7 8" id="KW-0472">Membrane</keyword>
<evidence type="ECO:0000313" key="11">
    <source>
        <dbReference type="EMBL" id="OPJ62400.1"/>
    </source>
</evidence>
<dbReference type="Gene3D" id="3.40.50.300">
    <property type="entry name" value="P-loop containing nucleotide triphosphate hydrolases"/>
    <property type="match status" value="1"/>
</dbReference>
<keyword evidence="2" id="KW-0813">Transport</keyword>
<proteinExistence type="predicted"/>
<dbReference type="EMBL" id="MZGV01000015">
    <property type="protein sequence ID" value="OPJ62400.1"/>
    <property type="molecule type" value="Genomic_DNA"/>
</dbReference>
<dbReference type="SUPFAM" id="SSF52540">
    <property type="entry name" value="P-loop containing nucleoside triphosphate hydrolases"/>
    <property type="match status" value="1"/>
</dbReference>
<dbReference type="EC" id="3.6.3.-" evidence="11"/>
<comment type="subcellular location">
    <subcellularLocation>
        <location evidence="1">Cell membrane</location>
        <topology evidence="1">Multi-pass membrane protein</topology>
    </subcellularLocation>
</comment>
<feature type="domain" description="ABC transporter" evidence="9">
    <location>
        <begin position="360"/>
        <end position="593"/>
    </location>
</feature>
<dbReference type="Proteomes" id="UP000190080">
    <property type="component" value="Unassembled WGS sequence"/>
</dbReference>
<dbReference type="RefSeq" id="WP_079423396.1">
    <property type="nucleotide sequence ID" value="NZ_MZGV01000015.1"/>
</dbReference>
<keyword evidence="3 8" id="KW-0812">Transmembrane</keyword>
<evidence type="ECO:0000256" key="2">
    <source>
        <dbReference type="ARBA" id="ARBA00022448"/>
    </source>
</evidence>
<dbReference type="PROSITE" id="PS50929">
    <property type="entry name" value="ABC_TM1F"/>
    <property type="match status" value="1"/>
</dbReference>
<organism evidence="11 12">
    <name type="scientific">Clostridium oryzae</name>
    <dbReference type="NCBI Taxonomy" id="1450648"/>
    <lineage>
        <taxon>Bacteria</taxon>
        <taxon>Bacillati</taxon>
        <taxon>Bacillota</taxon>
        <taxon>Clostridia</taxon>
        <taxon>Eubacteriales</taxon>
        <taxon>Clostridiaceae</taxon>
        <taxon>Clostridium</taxon>
    </lineage>
</organism>
<dbReference type="Gene3D" id="1.20.1560.10">
    <property type="entry name" value="ABC transporter type 1, transmembrane domain"/>
    <property type="match status" value="1"/>
</dbReference>
<dbReference type="PANTHER" id="PTHR43394:SF1">
    <property type="entry name" value="ATP-BINDING CASSETTE SUB-FAMILY B MEMBER 10, MITOCHONDRIAL"/>
    <property type="match status" value="1"/>
</dbReference>
<dbReference type="Pfam" id="PF00005">
    <property type="entry name" value="ABC_tran"/>
    <property type="match status" value="1"/>
</dbReference>
<comment type="caution">
    <text evidence="11">The sequence shown here is derived from an EMBL/GenBank/DDBJ whole genome shotgun (WGS) entry which is preliminary data.</text>
</comment>
<keyword evidence="4" id="KW-0547">Nucleotide-binding</keyword>
<dbReference type="InterPro" id="IPR027417">
    <property type="entry name" value="P-loop_NTPase"/>
</dbReference>
<dbReference type="GO" id="GO:0015421">
    <property type="term" value="F:ABC-type oligopeptide transporter activity"/>
    <property type="evidence" value="ECO:0007669"/>
    <property type="project" value="TreeGrafter"/>
</dbReference>
<name>A0A1V4IRG2_9CLOT</name>
<dbReference type="AlphaFoldDB" id="A0A1V4IRG2"/>
<feature type="transmembrane region" description="Helical" evidence="8">
    <location>
        <begin position="80"/>
        <end position="109"/>
    </location>
</feature>
<evidence type="ECO:0000256" key="1">
    <source>
        <dbReference type="ARBA" id="ARBA00004651"/>
    </source>
</evidence>
<evidence type="ECO:0000256" key="7">
    <source>
        <dbReference type="ARBA" id="ARBA00023136"/>
    </source>
</evidence>
<keyword evidence="11" id="KW-0378">Hydrolase</keyword>
<dbReference type="CDD" id="cd03254">
    <property type="entry name" value="ABCC_Glucan_exporter_like"/>
    <property type="match status" value="1"/>
</dbReference>
<reference evidence="11 12" key="1">
    <citation type="submission" date="2017-03" db="EMBL/GenBank/DDBJ databases">
        <title>Genome sequence of Clostridium oryzae DSM 28571.</title>
        <authorList>
            <person name="Poehlein A."/>
            <person name="Daniel R."/>
        </authorList>
    </citation>
    <scope>NUCLEOTIDE SEQUENCE [LARGE SCALE GENOMIC DNA]</scope>
    <source>
        <strain evidence="11 12">DSM 28571</strain>
    </source>
</reference>
<dbReference type="GO" id="GO:0005524">
    <property type="term" value="F:ATP binding"/>
    <property type="evidence" value="ECO:0007669"/>
    <property type="project" value="UniProtKB-KW"/>
</dbReference>
<protein>
    <submittedName>
        <fullName evidence="11">Putative multidrug resistance ABC transporter ATP-binding/permease protein YheH</fullName>
        <ecNumber evidence="11">3.6.3.-</ecNumber>
    </submittedName>
</protein>
<dbReference type="GO" id="GO:0016887">
    <property type="term" value="F:ATP hydrolysis activity"/>
    <property type="evidence" value="ECO:0007669"/>
    <property type="project" value="InterPro"/>
</dbReference>
<keyword evidence="6 8" id="KW-1133">Transmembrane helix</keyword>
<evidence type="ECO:0000256" key="5">
    <source>
        <dbReference type="ARBA" id="ARBA00022840"/>
    </source>
</evidence>
<gene>
    <name evidence="11" type="primary">yheH</name>
    <name evidence="11" type="ORF">CLORY_17690</name>
</gene>
<dbReference type="PROSITE" id="PS00211">
    <property type="entry name" value="ABC_TRANSPORTER_1"/>
    <property type="match status" value="1"/>
</dbReference>
<accession>A0A1V4IRG2</accession>
<dbReference type="PANTHER" id="PTHR43394">
    <property type="entry name" value="ATP-DEPENDENT PERMEASE MDL1, MITOCHONDRIAL"/>
    <property type="match status" value="1"/>
</dbReference>
<keyword evidence="5 11" id="KW-0067">ATP-binding</keyword>
<feature type="domain" description="ABC transmembrane type-1" evidence="10">
    <location>
        <begin position="40"/>
        <end position="326"/>
    </location>
</feature>
<evidence type="ECO:0000313" key="12">
    <source>
        <dbReference type="Proteomes" id="UP000190080"/>
    </source>
</evidence>
<dbReference type="InterPro" id="IPR039421">
    <property type="entry name" value="Type_1_exporter"/>
</dbReference>
<evidence type="ECO:0000259" key="10">
    <source>
        <dbReference type="PROSITE" id="PS50929"/>
    </source>
</evidence>
<dbReference type="CDD" id="cd18544">
    <property type="entry name" value="ABC_6TM_TmrA_like"/>
    <property type="match status" value="1"/>
</dbReference>
<dbReference type="InterPro" id="IPR003593">
    <property type="entry name" value="AAA+_ATPase"/>
</dbReference>
<dbReference type="FunFam" id="3.40.50.300:FF:000287">
    <property type="entry name" value="Multidrug ABC transporter ATP-binding protein"/>
    <property type="match status" value="1"/>
</dbReference>
<keyword evidence="12" id="KW-1185">Reference proteome</keyword>
<evidence type="ECO:0000259" key="9">
    <source>
        <dbReference type="PROSITE" id="PS50893"/>
    </source>
</evidence>
<dbReference type="STRING" id="1450648.CLORY_17690"/>
<feature type="transmembrane region" description="Helical" evidence="8">
    <location>
        <begin position="158"/>
        <end position="177"/>
    </location>
</feature>